<reference evidence="3 5" key="1">
    <citation type="submission" date="2019-11" db="EMBL/GenBank/DDBJ databases">
        <title>Venturia inaequalis Genome Resource.</title>
        <authorList>
            <person name="Lichtner F.J."/>
        </authorList>
    </citation>
    <scope>NUCLEOTIDE SEQUENCE [LARGE SCALE GENOMIC DNA]</scope>
    <source>
        <strain evidence="4 6">120213</strain>
        <strain evidence="3">Bline_iso_100314</strain>
    </source>
</reference>
<dbReference type="EMBL" id="WNWQ01001184">
    <property type="protein sequence ID" value="KAE9962059.1"/>
    <property type="molecule type" value="Genomic_DNA"/>
</dbReference>
<dbReference type="Proteomes" id="UP000447873">
    <property type="component" value="Unassembled WGS sequence"/>
</dbReference>
<evidence type="ECO:0000313" key="6">
    <source>
        <dbReference type="Proteomes" id="UP000447873"/>
    </source>
</evidence>
<comment type="caution">
    <text evidence="3">The sequence shown here is derived from an EMBL/GenBank/DDBJ whole genome shotgun (WGS) entry which is preliminary data.</text>
</comment>
<feature type="compositionally biased region" description="Basic and acidic residues" evidence="1">
    <location>
        <begin position="501"/>
        <end position="511"/>
    </location>
</feature>
<dbReference type="EMBL" id="WNWS01000435">
    <property type="protein sequence ID" value="KAE9967843.1"/>
    <property type="molecule type" value="Genomic_DNA"/>
</dbReference>
<feature type="compositionally biased region" description="Polar residues" evidence="1">
    <location>
        <begin position="170"/>
        <end position="181"/>
    </location>
</feature>
<feature type="region of interest" description="Disordered" evidence="1">
    <location>
        <begin position="56"/>
        <end position="193"/>
    </location>
</feature>
<name>A0A8H3U4F5_VENIN</name>
<dbReference type="PANTHER" id="PTHR31527:SF0">
    <property type="entry name" value="RE64534P"/>
    <property type="match status" value="1"/>
</dbReference>
<evidence type="ECO:0000313" key="3">
    <source>
        <dbReference type="EMBL" id="KAE9962059.1"/>
    </source>
</evidence>
<accession>A0A8H3U4F5</accession>
<protein>
    <recommendedName>
        <fullName evidence="2">DUF1989 domain-containing protein</fullName>
    </recommendedName>
</protein>
<feature type="compositionally biased region" description="Acidic residues" evidence="1">
    <location>
        <begin position="131"/>
        <end position="140"/>
    </location>
</feature>
<feature type="domain" description="DUF1989" evidence="2">
    <location>
        <begin position="311"/>
        <end position="451"/>
    </location>
</feature>
<sequence length="580" mass="61869">MAPPKTTSKQATSIGEKQTIQARHGVATFVPKGHVIKIINTYGKQVVDTWAFALGDAPEDGDIHKDEEEVRDSSKRGEMGKGEVKEEKKEKEEGKKDGAEAESSSVAKKAEDTAKVVVEEGQKATERTTDAVEEAAEEATEGATKASEKVAEKLPSSAKKGWSSYLPSVRRTNSRASSTNFPKAASSKESEGEEVMAKSWSSYLPSIGGGRGGKEAADNTNSQSKGWSSYIPSGVGFSSYMPPKGALSGFAATHARDPTKSYAEQLFDFSKTPVGAAGLSAATGSGYAGSLYAAYKAYDTIAGSTSVPGMEYLSMMHTRASTLHLSPRVNDTLVSNLRAPLMTLVEDTSPGIHDTLIAACDPQRYKELGVEDWETHGSCSENLVLALNEINEKSGLKGSKAIGRDVTVNSVPAPLNLFMNIPWTQQGDVSFEAPTGKRGDYVKFRAERDLVVVMSACPQDILDINGRKPMVAHFVVESPSPEDVKKAEEKDAEAQRVLEKARLRQEKEKGKAGKGAPIAKATPDSPAVRKDSAAASTPKKFEARPSLADSQAPSTTSNSPKPGRKAPKKLEKRGSVAPKS</sequence>
<gene>
    <name evidence="3" type="ORF">BLS_000896</name>
    <name evidence="4" type="ORF">EG328_007935</name>
</gene>
<evidence type="ECO:0000256" key="1">
    <source>
        <dbReference type="SAM" id="MobiDB-lite"/>
    </source>
</evidence>
<feature type="region of interest" description="Disordered" evidence="1">
    <location>
        <begin position="501"/>
        <end position="580"/>
    </location>
</feature>
<dbReference type="OrthoDB" id="504708at2759"/>
<feature type="compositionally biased region" description="Polar residues" evidence="1">
    <location>
        <begin position="548"/>
        <end position="560"/>
    </location>
</feature>
<dbReference type="PANTHER" id="PTHR31527">
    <property type="entry name" value="RE64534P"/>
    <property type="match status" value="1"/>
</dbReference>
<evidence type="ECO:0000313" key="5">
    <source>
        <dbReference type="Proteomes" id="UP000433883"/>
    </source>
</evidence>
<evidence type="ECO:0000313" key="4">
    <source>
        <dbReference type="EMBL" id="KAE9967843.1"/>
    </source>
</evidence>
<evidence type="ECO:0000259" key="2">
    <source>
        <dbReference type="Pfam" id="PF09347"/>
    </source>
</evidence>
<feature type="compositionally biased region" description="Basic and acidic residues" evidence="1">
    <location>
        <begin position="108"/>
        <end position="130"/>
    </location>
</feature>
<dbReference type="InterPro" id="IPR018959">
    <property type="entry name" value="DUF1989"/>
</dbReference>
<dbReference type="Proteomes" id="UP000433883">
    <property type="component" value="Unassembled WGS sequence"/>
</dbReference>
<proteinExistence type="predicted"/>
<dbReference type="AlphaFoldDB" id="A0A8H3U4F5"/>
<feature type="compositionally biased region" description="Basic and acidic residues" evidence="1">
    <location>
        <begin position="61"/>
        <end position="99"/>
    </location>
</feature>
<dbReference type="Pfam" id="PF09347">
    <property type="entry name" value="DUF1989"/>
    <property type="match status" value="1"/>
</dbReference>
<organism evidence="3 5">
    <name type="scientific">Venturia inaequalis</name>
    <name type="common">Apple scab fungus</name>
    <dbReference type="NCBI Taxonomy" id="5025"/>
    <lineage>
        <taxon>Eukaryota</taxon>
        <taxon>Fungi</taxon>
        <taxon>Dikarya</taxon>
        <taxon>Ascomycota</taxon>
        <taxon>Pezizomycotina</taxon>
        <taxon>Dothideomycetes</taxon>
        <taxon>Pleosporomycetidae</taxon>
        <taxon>Venturiales</taxon>
        <taxon>Venturiaceae</taxon>
        <taxon>Venturia</taxon>
    </lineage>
</organism>